<gene>
    <name evidence="1" type="ORF">M5K25_012728</name>
</gene>
<dbReference type="AlphaFoldDB" id="A0ABD0UXX0"/>
<evidence type="ECO:0000313" key="2">
    <source>
        <dbReference type="Proteomes" id="UP001552299"/>
    </source>
</evidence>
<name>A0ABD0UXX0_DENTH</name>
<evidence type="ECO:0008006" key="3">
    <source>
        <dbReference type="Google" id="ProtNLM"/>
    </source>
</evidence>
<dbReference type="EMBL" id="JANQDX010000010">
    <property type="protein sequence ID" value="KAL0917650.1"/>
    <property type="molecule type" value="Genomic_DNA"/>
</dbReference>
<dbReference type="Proteomes" id="UP001552299">
    <property type="component" value="Unassembled WGS sequence"/>
</dbReference>
<evidence type="ECO:0000313" key="1">
    <source>
        <dbReference type="EMBL" id="KAL0917650.1"/>
    </source>
</evidence>
<sequence>MRHVTSCSVPRLGTAWYLFGTAAWYCSVSGDVTAPDSPLDVSYVWCPHRIISPSKCVKDRKSTSENVAC</sequence>
<organism evidence="1 2">
    <name type="scientific">Dendrobium thyrsiflorum</name>
    <name type="common">Pinecone-like raceme dendrobium</name>
    <name type="synonym">Orchid</name>
    <dbReference type="NCBI Taxonomy" id="117978"/>
    <lineage>
        <taxon>Eukaryota</taxon>
        <taxon>Viridiplantae</taxon>
        <taxon>Streptophyta</taxon>
        <taxon>Embryophyta</taxon>
        <taxon>Tracheophyta</taxon>
        <taxon>Spermatophyta</taxon>
        <taxon>Magnoliopsida</taxon>
        <taxon>Liliopsida</taxon>
        <taxon>Asparagales</taxon>
        <taxon>Orchidaceae</taxon>
        <taxon>Epidendroideae</taxon>
        <taxon>Malaxideae</taxon>
        <taxon>Dendrobiinae</taxon>
        <taxon>Dendrobium</taxon>
    </lineage>
</organism>
<keyword evidence="2" id="KW-1185">Reference proteome</keyword>
<comment type="caution">
    <text evidence="1">The sequence shown here is derived from an EMBL/GenBank/DDBJ whole genome shotgun (WGS) entry which is preliminary data.</text>
</comment>
<protein>
    <recommendedName>
        <fullName evidence="3">Secreted protein</fullName>
    </recommendedName>
</protein>
<proteinExistence type="predicted"/>
<accession>A0ABD0UXX0</accession>
<reference evidence="1 2" key="1">
    <citation type="journal article" date="2024" name="Plant Biotechnol. J.">
        <title>Dendrobium thyrsiflorum genome and its molecular insights into genes involved in important horticultural traits.</title>
        <authorList>
            <person name="Chen B."/>
            <person name="Wang J.Y."/>
            <person name="Zheng P.J."/>
            <person name="Li K.L."/>
            <person name="Liang Y.M."/>
            <person name="Chen X.F."/>
            <person name="Zhang C."/>
            <person name="Zhao X."/>
            <person name="He X."/>
            <person name="Zhang G.Q."/>
            <person name="Liu Z.J."/>
            <person name="Xu Q."/>
        </authorList>
    </citation>
    <scope>NUCLEOTIDE SEQUENCE [LARGE SCALE GENOMIC DNA]</scope>
    <source>
        <strain evidence="1">GZMU011</strain>
    </source>
</reference>